<sequence>MKNKKFLVDSLLNIISAALPLLILQLVSYPLIAKALGGEEYGLIITLISVFTVVSFPLGNVLNNIRLLKDNEYKEKNEEGDFNPLLVGSSFVSILLIIAISFYIDSSLTLLDYLLLSLITVASIWKEYLVVTFRLVLNYKGILLNNIYMSVGYLIGSIIFLYFESWQIIYFTGLLFSLIYIFRHTSLHKEKFKLSALYKDTASKGVLLYIANLLKNVLSYADKLILLPLLGPVSVAIYYSSTILGKIISMMINPVNSVILSYLVKVDNISLKKVIRMFSISCVLGAVGYLATVWISPYFLGFFYNDWAKESLELVYITTATAIISVLSTVVQPFNLRFNKISWQIYMSGLHLVVYVSAAYYFYKIGGLKGFTFGVLVAAVFKLIMQLSVFMLNYRRSKTVKSSKGG</sequence>
<evidence type="ECO:0008006" key="9">
    <source>
        <dbReference type="Google" id="ProtNLM"/>
    </source>
</evidence>
<dbReference type="PANTHER" id="PTHR30250">
    <property type="entry name" value="PST FAMILY PREDICTED COLANIC ACID TRANSPORTER"/>
    <property type="match status" value="1"/>
</dbReference>
<feature type="transmembrane region" description="Helical" evidence="6">
    <location>
        <begin position="82"/>
        <end position="104"/>
    </location>
</feature>
<gene>
    <name evidence="7" type="ORF">H9650_03885</name>
</gene>
<evidence type="ECO:0000313" key="8">
    <source>
        <dbReference type="Proteomes" id="UP000640786"/>
    </source>
</evidence>
<evidence type="ECO:0000256" key="1">
    <source>
        <dbReference type="ARBA" id="ARBA00004651"/>
    </source>
</evidence>
<accession>A0ABR8R641</accession>
<comment type="caution">
    <text evidence="7">The sequence shown here is derived from an EMBL/GenBank/DDBJ whole genome shotgun (WGS) entry which is preliminary data.</text>
</comment>
<feature type="transmembrane region" description="Helical" evidence="6">
    <location>
        <begin position="314"/>
        <end position="331"/>
    </location>
</feature>
<feature type="transmembrane region" description="Helical" evidence="6">
    <location>
        <begin position="343"/>
        <end position="363"/>
    </location>
</feature>
<dbReference type="PANTHER" id="PTHR30250:SF11">
    <property type="entry name" value="O-ANTIGEN TRANSPORTER-RELATED"/>
    <property type="match status" value="1"/>
</dbReference>
<feature type="transmembrane region" description="Helical" evidence="6">
    <location>
        <begin position="206"/>
        <end position="230"/>
    </location>
</feature>
<dbReference type="InterPro" id="IPR050833">
    <property type="entry name" value="Poly_Biosynth_Transport"/>
</dbReference>
<feature type="transmembrane region" description="Helical" evidence="6">
    <location>
        <begin position="274"/>
        <end position="294"/>
    </location>
</feature>
<keyword evidence="2" id="KW-1003">Cell membrane</keyword>
<dbReference type="EMBL" id="JACSQO010000001">
    <property type="protein sequence ID" value="MBD7943249.1"/>
    <property type="molecule type" value="Genomic_DNA"/>
</dbReference>
<keyword evidence="8" id="KW-1185">Reference proteome</keyword>
<evidence type="ECO:0000313" key="7">
    <source>
        <dbReference type="EMBL" id="MBD7943249.1"/>
    </source>
</evidence>
<protein>
    <recommendedName>
        <fullName evidence="9">Polysaccharide biosynthesis protein</fullName>
    </recommendedName>
</protein>
<feature type="transmembrane region" description="Helical" evidence="6">
    <location>
        <begin position="12"/>
        <end position="32"/>
    </location>
</feature>
<feature type="transmembrane region" description="Helical" evidence="6">
    <location>
        <begin position="375"/>
        <end position="394"/>
    </location>
</feature>
<feature type="transmembrane region" description="Helical" evidence="6">
    <location>
        <begin position="44"/>
        <end position="62"/>
    </location>
</feature>
<evidence type="ECO:0000256" key="5">
    <source>
        <dbReference type="ARBA" id="ARBA00023136"/>
    </source>
</evidence>
<organism evidence="7 8">
    <name type="scientific">Psychrobacillus faecigallinarum</name>
    <dbReference type="NCBI Taxonomy" id="2762235"/>
    <lineage>
        <taxon>Bacteria</taxon>
        <taxon>Bacillati</taxon>
        <taxon>Bacillota</taxon>
        <taxon>Bacilli</taxon>
        <taxon>Bacillales</taxon>
        <taxon>Bacillaceae</taxon>
        <taxon>Psychrobacillus</taxon>
    </lineage>
</organism>
<keyword evidence="4 6" id="KW-1133">Transmembrane helix</keyword>
<evidence type="ECO:0000256" key="2">
    <source>
        <dbReference type="ARBA" id="ARBA00022475"/>
    </source>
</evidence>
<feature type="transmembrane region" description="Helical" evidence="6">
    <location>
        <begin position="168"/>
        <end position="185"/>
    </location>
</feature>
<reference evidence="7 8" key="1">
    <citation type="submission" date="2020-08" db="EMBL/GenBank/DDBJ databases">
        <title>A Genomic Blueprint of the Chicken Gut Microbiome.</title>
        <authorList>
            <person name="Gilroy R."/>
            <person name="Ravi A."/>
            <person name="Getino M."/>
            <person name="Pursley I."/>
            <person name="Horton D.L."/>
            <person name="Alikhan N.-F."/>
            <person name="Baker D."/>
            <person name="Gharbi K."/>
            <person name="Hall N."/>
            <person name="Watson M."/>
            <person name="Adriaenssens E.M."/>
            <person name="Foster-Nyarko E."/>
            <person name="Jarju S."/>
            <person name="Secka A."/>
            <person name="Antonio M."/>
            <person name="Oren A."/>
            <person name="Chaudhuri R."/>
            <person name="La Ragione R.M."/>
            <person name="Hildebrand F."/>
            <person name="Pallen M.J."/>
        </authorList>
    </citation>
    <scope>NUCLEOTIDE SEQUENCE [LARGE SCALE GENOMIC DNA]</scope>
    <source>
        <strain evidence="7 8">Sa2BUA9</strain>
    </source>
</reference>
<evidence type="ECO:0000256" key="4">
    <source>
        <dbReference type="ARBA" id="ARBA00022989"/>
    </source>
</evidence>
<dbReference type="Proteomes" id="UP000640786">
    <property type="component" value="Unassembled WGS sequence"/>
</dbReference>
<feature type="transmembrane region" description="Helical" evidence="6">
    <location>
        <begin position="110"/>
        <end position="131"/>
    </location>
</feature>
<name>A0ABR8R641_9BACI</name>
<feature type="transmembrane region" description="Helical" evidence="6">
    <location>
        <begin position="236"/>
        <end position="262"/>
    </location>
</feature>
<evidence type="ECO:0000256" key="6">
    <source>
        <dbReference type="SAM" id="Phobius"/>
    </source>
</evidence>
<keyword evidence="3 6" id="KW-0812">Transmembrane</keyword>
<feature type="transmembrane region" description="Helical" evidence="6">
    <location>
        <begin position="143"/>
        <end position="162"/>
    </location>
</feature>
<comment type="subcellular location">
    <subcellularLocation>
        <location evidence="1">Cell membrane</location>
        <topology evidence="1">Multi-pass membrane protein</topology>
    </subcellularLocation>
</comment>
<evidence type="ECO:0000256" key="3">
    <source>
        <dbReference type="ARBA" id="ARBA00022692"/>
    </source>
</evidence>
<dbReference type="RefSeq" id="WP_191696611.1">
    <property type="nucleotide sequence ID" value="NZ_JACSQO010000001.1"/>
</dbReference>
<proteinExistence type="predicted"/>
<keyword evidence="5 6" id="KW-0472">Membrane</keyword>